<proteinExistence type="predicted"/>
<dbReference type="InterPro" id="IPR055259">
    <property type="entry name" value="YkvP/CgeB_Glyco_trans-like"/>
</dbReference>
<dbReference type="Pfam" id="PF13524">
    <property type="entry name" value="Glyco_trans_1_2"/>
    <property type="match status" value="1"/>
</dbReference>
<comment type="caution">
    <text evidence="2">The sequence shown here is derived from an EMBL/GenBank/DDBJ whole genome shotgun (WGS) entry which is preliminary data.</text>
</comment>
<dbReference type="EMBL" id="PCVM01000077">
    <property type="protein sequence ID" value="PIQ73285.1"/>
    <property type="molecule type" value="Genomic_DNA"/>
</dbReference>
<reference evidence="2 3" key="1">
    <citation type="submission" date="2017-09" db="EMBL/GenBank/DDBJ databases">
        <title>Depth-based differentiation of microbial function through sediment-hosted aquifers and enrichment of novel symbionts in the deep terrestrial subsurface.</title>
        <authorList>
            <person name="Probst A.J."/>
            <person name="Ladd B."/>
            <person name="Jarett J.K."/>
            <person name="Geller-Mcgrath D.E."/>
            <person name="Sieber C.M."/>
            <person name="Emerson J.B."/>
            <person name="Anantharaman K."/>
            <person name="Thomas B.C."/>
            <person name="Malmstrom R."/>
            <person name="Stieglmeier M."/>
            <person name="Klingl A."/>
            <person name="Woyke T."/>
            <person name="Ryan C.M."/>
            <person name="Banfield J.F."/>
        </authorList>
    </citation>
    <scope>NUCLEOTIDE SEQUENCE [LARGE SCALE GENOMIC DNA]</scope>
    <source>
        <strain evidence="2">CG11_big_fil_rev_8_21_14_0_20_36_8</strain>
    </source>
</reference>
<dbReference type="Proteomes" id="UP000231056">
    <property type="component" value="Unassembled WGS sequence"/>
</dbReference>
<evidence type="ECO:0000259" key="1">
    <source>
        <dbReference type="Pfam" id="PF13524"/>
    </source>
</evidence>
<organism evidence="2 3">
    <name type="scientific">Candidatus Roizmanbacteria bacterium CG11_big_fil_rev_8_21_14_0_20_36_8</name>
    <dbReference type="NCBI Taxonomy" id="1974856"/>
    <lineage>
        <taxon>Bacteria</taxon>
        <taxon>Candidatus Roizmaniibacteriota</taxon>
    </lineage>
</organism>
<gene>
    <name evidence="2" type="ORF">COV58_03355</name>
</gene>
<protein>
    <recommendedName>
        <fullName evidence="1">Spore protein YkvP/CgeB glycosyl transferase-like domain-containing protein</fullName>
    </recommendedName>
</protein>
<feature type="domain" description="Spore protein YkvP/CgeB glycosyl transferase-like" evidence="1">
    <location>
        <begin position="234"/>
        <end position="336"/>
    </location>
</feature>
<dbReference type="AlphaFoldDB" id="A0A2M6IU30"/>
<accession>A0A2M6IU30</accession>
<evidence type="ECO:0000313" key="3">
    <source>
        <dbReference type="Proteomes" id="UP000231056"/>
    </source>
</evidence>
<evidence type="ECO:0000313" key="2">
    <source>
        <dbReference type="EMBL" id="PIQ73285.1"/>
    </source>
</evidence>
<name>A0A2M6IU30_9BACT</name>
<sequence length="347" mass="39819">MNVLYIKRDKPSDSLVKTIYHHIQDHLYFHDQDGFFESALHSMVNITEVSLKDVLKYKPSVNYDWVLINWKQSSYTTDNDRGQAILRALVNYPISRKAIFIGAAQAEYLPPVEVLDAMTLIFKREPFRNRDLYNLTETNRIKIVPTMISCPFVHSPGENILARIYSYLHPTVSICHINETCFEVGFSGADAAGHTIRQDVWARVKAEGFSTVGGLQPNPYTKAPIPSELAAPRFKVKDYRDSLCQAKINLALDGIGQYTFRHQELLYLGAFMMSGPSIRDLDLIIPLEENVHYVAFNDLDDMVEKIRYYLAHKDERQKIALAGKKLFDEYYNPKLHGQTLLARLNKL</sequence>